<dbReference type="Pfam" id="PF03466">
    <property type="entry name" value="LysR_substrate"/>
    <property type="match status" value="1"/>
</dbReference>
<dbReference type="InterPro" id="IPR058163">
    <property type="entry name" value="LysR-type_TF_proteobact-type"/>
</dbReference>
<organism evidence="6 7">
    <name type="scientific">Paraburkholderia terrae</name>
    <dbReference type="NCBI Taxonomy" id="311230"/>
    <lineage>
        <taxon>Bacteria</taxon>
        <taxon>Pseudomonadati</taxon>
        <taxon>Pseudomonadota</taxon>
        <taxon>Betaproteobacteria</taxon>
        <taxon>Burkholderiales</taxon>
        <taxon>Burkholderiaceae</taxon>
        <taxon>Paraburkholderia</taxon>
    </lineage>
</organism>
<dbReference type="InterPro" id="IPR005119">
    <property type="entry name" value="LysR_subst-bd"/>
</dbReference>
<keyword evidence="2" id="KW-0805">Transcription regulation</keyword>
<keyword evidence="3" id="KW-0238">DNA-binding</keyword>
<gene>
    <name evidence="6" type="ORF">C2L65_18395</name>
</gene>
<evidence type="ECO:0000259" key="5">
    <source>
        <dbReference type="PROSITE" id="PS50931"/>
    </source>
</evidence>
<evidence type="ECO:0000256" key="4">
    <source>
        <dbReference type="ARBA" id="ARBA00023163"/>
    </source>
</evidence>
<dbReference type="PANTHER" id="PTHR30537:SF3">
    <property type="entry name" value="TRANSCRIPTIONAL REGULATORY PROTEIN"/>
    <property type="match status" value="1"/>
</dbReference>
<evidence type="ECO:0000256" key="3">
    <source>
        <dbReference type="ARBA" id="ARBA00023125"/>
    </source>
</evidence>
<evidence type="ECO:0000313" key="7">
    <source>
        <dbReference type="Proteomes" id="UP000243502"/>
    </source>
</evidence>
<dbReference type="GO" id="GO:0043565">
    <property type="term" value="F:sequence-specific DNA binding"/>
    <property type="evidence" value="ECO:0007669"/>
    <property type="project" value="TreeGrafter"/>
</dbReference>
<keyword evidence="4" id="KW-0804">Transcription</keyword>
<evidence type="ECO:0000256" key="2">
    <source>
        <dbReference type="ARBA" id="ARBA00023015"/>
    </source>
</evidence>
<dbReference type="Proteomes" id="UP000243502">
    <property type="component" value="Chromosome 2"/>
</dbReference>
<dbReference type="SUPFAM" id="SSF53850">
    <property type="entry name" value="Periplasmic binding protein-like II"/>
    <property type="match status" value="1"/>
</dbReference>
<dbReference type="Gene3D" id="3.40.190.290">
    <property type="match status" value="1"/>
</dbReference>
<dbReference type="AlphaFoldDB" id="A0A2I8EPY4"/>
<dbReference type="InterPro" id="IPR036388">
    <property type="entry name" value="WH-like_DNA-bd_sf"/>
</dbReference>
<dbReference type="KEGG" id="pter:C2L65_18395"/>
<dbReference type="InterPro" id="IPR000847">
    <property type="entry name" value="LysR_HTH_N"/>
</dbReference>
<feature type="domain" description="HTH lysR-type" evidence="5">
    <location>
        <begin position="2"/>
        <end position="59"/>
    </location>
</feature>
<accession>A0A2I8EPY4</accession>
<sequence length="288" mass="31724">MFDWQDLRYFLVLARTGSLSGAASELSVEHATVGRRIASLEATLGLKLVHRLPRSTRLTEDGMVVAELAVRMTESAQAIDGFALRTSAVMSGSVRISVPPTIGNFCIAPYIQEFRERHPSLKLVMASTPEIAPLDRGVADIAIRMFKPQEASLLSRRVGAIRFGLYASRAYAARPPAQWAFIAYDASLDHVKHQVWLRRFLDGRPIVFETSDVIAQQMAARNDVGVAILPTMLGGRDAELVRLSVDVNPPDAALWLVTYPDLRRTPAIQAAMAFLAECIGREPQLKSQ</sequence>
<dbReference type="Gene3D" id="1.10.10.10">
    <property type="entry name" value="Winged helix-like DNA-binding domain superfamily/Winged helix DNA-binding domain"/>
    <property type="match status" value="1"/>
</dbReference>
<dbReference type="GO" id="GO:0006351">
    <property type="term" value="P:DNA-templated transcription"/>
    <property type="evidence" value="ECO:0007669"/>
    <property type="project" value="TreeGrafter"/>
</dbReference>
<dbReference type="PANTHER" id="PTHR30537">
    <property type="entry name" value="HTH-TYPE TRANSCRIPTIONAL REGULATOR"/>
    <property type="match status" value="1"/>
</dbReference>
<dbReference type="Pfam" id="PF00126">
    <property type="entry name" value="HTH_1"/>
    <property type="match status" value="1"/>
</dbReference>
<dbReference type="GO" id="GO:0003700">
    <property type="term" value="F:DNA-binding transcription factor activity"/>
    <property type="evidence" value="ECO:0007669"/>
    <property type="project" value="InterPro"/>
</dbReference>
<evidence type="ECO:0000256" key="1">
    <source>
        <dbReference type="ARBA" id="ARBA00009437"/>
    </source>
</evidence>
<dbReference type="PROSITE" id="PS50931">
    <property type="entry name" value="HTH_LYSR"/>
    <property type="match status" value="1"/>
</dbReference>
<dbReference type="OrthoDB" id="8579932at2"/>
<dbReference type="SUPFAM" id="SSF46785">
    <property type="entry name" value="Winged helix' DNA-binding domain"/>
    <property type="match status" value="1"/>
</dbReference>
<dbReference type="InterPro" id="IPR036390">
    <property type="entry name" value="WH_DNA-bd_sf"/>
</dbReference>
<comment type="similarity">
    <text evidence="1">Belongs to the LysR transcriptional regulatory family.</text>
</comment>
<dbReference type="EMBL" id="CP026112">
    <property type="protein sequence ID" value="AUT61683.1"/>
    <property type="molecule type" value="Genomic_DNA"/>
</dbReference>
<evidence type="ECO:0000313" key="6">
    <source>
        <dbReference type="EMBL" id="AUT61683.1"/>
    </source>
</evidence>
<proteinExistence type="inferred from homology"/>
<name>A0A2I8EPY4_9BURK</name>
<reference evidence="6 7" key="1">
    <citation type="submission" date="2018-01" db="EMBL/GenBank/DDBJ databases">
        <title>Species boundaries and ecological features among Paraburkholderia terrae DSMZ17804T, P. hospita DSMZ17164T and P. caribensis DSMZ13236T.</title>
        <authorList>
            <person name="Pratama A.A."/>
        </authorList>
    </citation>
    <scope>NUCLEOTIDE SEQUENCE [LARGE SCALE GENOMIC DNA]</scope>
    <source>
        <strain evidence="6 7">DSM 17804</strain>
    </source>
</reference>
<protein>
    <submittedName>
        <fullName evidence="6">LysR family transcriptional regulator</fullName>
    </submittedName>
</protein>